<comment type="caution">
    <text evidence="1">The sequence shown here is derived from an EMBL/GenBank/DDBJ whole genome shotgun (WGS) entry which is preliminary data.</text>
</comment>
<sequence>MGDRTADLLDKAADVLTERGWHRGGWLPLGRDVDVNTCNVCVLAAINVAAGASPWRDFEEENTDTFDAAIALAEHLGHEPMEDHEDIAEVIGNQWNDDQTRTAEDVITALREAAAAERGRTS</sequence>
<name>A0ABR7LHM3_9ACTN</name>
<dbReference type="EMBL" id="JABVEC010000001">
    <property type="protein sequence ID" value="MBC6464288.1"/>
    <property type="molecule type" value="Genomic_DNA"/>
</dbReference>
<keyword evidence="2" id="KW-1185">Reference proteome</keyword>
<dbReference type="InterPro" id="IPR045677">
    <property type="entry name" value="DUF6197"/>
</dbReference>
<gene>
    <name evidence="1" type="ORF">HKK74_02055</name>
</gene>
<evidence type="ECO:0000313" key="2">
    <source>
        <dbReference type="Proteomes" id="UP000805614"/>
    </source>
</evidence>
<dbReference type="Pfam" id="PF19698">
    <property type="entry name" value="DUF6197"/>
    <property type="match status" value="1"/>
</dbReference>
<proteinExistence type="predicted"/>
<dbReference type="Proteomes" id="UP000805614">
    <property type="component" value="Unassembled WGS sequence"/>
</dbReference>
<protein>
    <submittedName>
        <fullName evidence="1">Uncharacterized protein</fullName>
    </submittedName>
</protein>
<evidence type="ECO:0000313" key="1">
    <source>
        <dbReference type="EMBL" id="MBC6464288.1"/>
    </source>
</evidence>
<organism evidence="1 2">
    <name type="scientific">Actinomadura alba</name>
    <dbReference type="NCBI Taxonomy" id="406431"/>
    <lineage>
        <taxon>Bacteria</taxon>
        <taxon>Bacillati</taxon>
        <taxon>Actinomycetota</taxon>
        <taxon>Actinomycetes</taxon>
        <taxon>Streptosporangiales</taxon>
        <taxon>Thermomonosporaceae</taxon>
        <taxon>Actinomadura</taxon>
    </lineage>
</organism>
<dbReference type="RefSeq" id="WP_187241221.1">
    <property type="nucleotide sequence ID" value="NZ_BAAAOK010000011.1"/>
</dbReference>
<reference evidence="1 2" key="1">
    <citation type="submission" date="2020-06" db="EMBL/GenBank/DDBJ databases">
        <title>Actinomadura xiongansis sp. nov., isolated from soil of Baiyangdian.</title>
        <authorList>
            <person name="Zhang X."/>
        </authorList>
    </citation>
    <scope>NUCLEOTIDE SEQUENCE [LARGE SCALE GENOMIC DNA]</scope>
    <source>
        <strain evidence="1 2">HBUM206468</strain>
    </source>
</reference>
<accession>A0ABR7LHM3</accession>